<dbReference type="PANTHER" id="PTHR37490:SF2">
    <property type="match status" value="1"/>
</dbReference>
<sequence length="208" mass="25872">MKFNYKIDMVVSRYRENVEWINNFKDISNLRVLVYDHGNSNNPYNIPKNLGNEATVYLKYIIDHYDNLPEYMYLVHAHYRSWHHKGNLYERLEEAIKENKMFININNKDWKYEDVTRHPWYSKIMVLWKDYIEEYIPYENLINKNFVKDHKSCAQFYVNKSRILRYPKIFYENLYNWLLTTKISSYESSRYMEKLWHVFWEDKDKILN</sequence>
<name>A0A6C0AZM9_9ZZZZ</name>
<evidence type="ECO:0008006" key="2">
    <source>
        <dbReference type="Google" id="ProtNLM"/>
    </source>
</evidence>
<reference evidence="1" key="1">
    <citation type="journal article" date="2020" name="Nature">
        <title>Giant virus diversity and host interactions through global metagenomics.</title>
        <authorList>
            <person name="Schulz F."/>
            <person name="Roux S."/>
            <person name="Paez-Espino D."/>
            <person name="Jungbluth S."/>
            <person name="Walsh D.A."/>
            <person name="Denef V.J."/>
            <person name="McMahon K.D."/>
            <person name="Konstantinidis K.T."/>
            <person name="Eloe-Fadrosh E.A."/>
            <person name="Kyrpides N.C."/>
            <person name="Woyke T."/>
        </authorList>
    </citation>
    <scope>NUCLEOTIDE SEQUENCE</scope>
    <source>
        <strain evidence="1">GVMAG-S-ERX556022-25</strain>
    </source>
</reference>
<proteinExistence type="predicted"/>
<dbReference type="AlphaFoldDB" id="A0A6C0AZM9"/>
<accession>A0A6C0AZM9</accession>
<dbReference type="Pfam" id="PF11913">
    <property type="entry name" value="DUF3431"/>
    <property type="match status" value="1"/>
</dbReference>
<dbReference type="EMBL" id="MN738811">
    <property type="protein sequence ID" value="QHS84665.1"/>
    <property type="molecule type" value="Genomic_DNA"/>
</dbReference>
<dbReference type="InterPro" id="IPR021838">
    <property type="entry name" value="DUF3431"/>
</dbReference>
<evidence type="ECO:0000313" key="1">
    <source>
        <dbReference type="EMBL" id="QHS84665.1"/>
    </source>
</evidence>
<dbReference type="PANTHER" id="PTHR37490">
    <property type="entry name" value="EXPRESSED PROTEIN"/>
    <property type="match status" value="1"/>
</dbReference>
<organism evidence="1">
    <name type="scientific">viral metagenome</name>
    <dbReference type="NCBI Taxonomy" id="1070528"/>
    <lineage>
        <taxon>unclassified sequences</taxon>
        <taxon>metagenomes</taxon>
        <taxon>organismal metagenomes</taxon>
    </lineage>
</organism>
<protein>
    <recommendedName>
        <fullName evidence="2">Glycosyltransferase</fullName>
    </recommendedName>
</protein>